<name>A0A1B8AK87_FUSPO</name>
<comment type="caution">
    <text evidence="2">The sequence shown here is derived from an EMBL/GenBank/DDBJ whole genome shotgun (WGS) entry which is preliminary data.</text>
</comment>
<evidence type="ECO:0000256" key="1">
    <source>
        <dbReference type="SAM" id="MobiDB-lite"/>
    </source>
</evidence>
<reference evidence="2 3" key="1">
    <citation type="submission" date="2016-06" db="EMBL/GenBank/DDBJ databases">
        <title>Living apart together: crosstalk between the core and supernumerary genomes in a fungal plant pathogen.</title>
        <authorList>
            <person name="Vanheule A."/>
            <person name="Audenaert K."/>
            <person name="Warris S."/>
            <person name="Van De Geest H."/>
            <person name="Schijlen E."/>
            <person name="Hofte M."/>
            <person name="De Saeger S."/>
            <person name="Haesaert G."/>
            <person name="Waalwijk C."/>
            <person name="Van Der Lee T."/>
        </authorList>
    </citation>
    <scope>NUCLEOTIDE SEQUENCE [LARGE SCALE GENOMIC DNA]</scope>
    <source>
        <strain evidence="2 3">2516</strain>
    </source>
</reference>
<feature type="region of interest" description="Disordered" evidence="1">
    <location>
        <begin position="85"/>
        <end position="125"/>
    </location>
</feature>
<keyword evidence="3" id="KW-1185">Reference proteome</keyword>
<sequence length="125" mass="14691">MCKHVTIETKCPLCQKPTRPTRSISKWCADRYVRRGGCRSDTFGDTREEVECVECKDKQEVVDEINRRRQWEISYPVAAELLESHERRTLKDAAQQTDERSPTIDDNEKSDEDQTESVKKRKRTD</sequence>
<gene>
    <name evidence="2" type="ORF">FPOA_07043</name>
</gene>
<accession>A0A1B8AK87</accession>
<feature type="compositionally biased region" description="Basic and acidic residues" evidence="1">
    <location>
        <begin position="85"/>
        <end position="107"/>
    </location>
</feature>
<evidence type="ECO:0000313" key="2">
    <source>
        <dbReference type="EMBL" id="OBS20704.1"/>
    </source>
</evidence>
<dbReference type="Proteomes" id="UP000091967">
    <property type="component" value="Unassembled WGS sequence"/>
</dbReference>
<protein>
    <submittedName>
        <fullName evidence="2">Uncharacterized protein</fullName>
    </submittedName>
</protein>
<dbReference type="EMBL" id="LYXU01000003">
    <property type="protein sequence ID" value="OBS20704.1"/>
    <property type="molecule type" value="Genomic_DNA"/>
</dbReference>
<evidence type="ECO:0000313" key="3">
    <source>
        <dbReference type="Proteomes" id="UP000091967"/>
    </source>
</evidence>
<organism evidence="2 3">
    <name type="scientific">Fusarium poae</name>
    <dbReference type="NCBI Taxonomy" id="36050"/>
    <lineage>
        <taxon>Eukaryota</taxon>
        <taxon>Fungi</taxon>
        <taxon>Dikarya</taxon>
        <taxon>Ascomycota</taxon>
        <taxon>Pezizomycotina</taxon>
        <taxon>Sordariomycetes</taxon>
        <taxon>Hypocreomycetidae</taxon>
        <taxon>Hypocreales</taxon>
        <taxon>Nectriaceae</taxon>
        <taxon>Fusarium</taxon>
    </lineage>
</organism>
<dbReference type="AlphaFoldDB" id="A0A1B8AK87"/>
<proteinExistence type="predicted"/>